<dbReference type="InParanoid" id="A0A251V1J5"/>
<evidence type="ECO:0000313" key="2">
    <source>
        <dbReference type="EMBL" id="KAF5811377.1"/>
    </source>
</evidence>
<gene>
    <name evidence="3" type="ORF">HannXRQ_Chr04g0117321</name>
    <name evidence="2" type="ORF">HanXRQr2_Chr04g0180731</name>
</gene>
<evidence type="ECO:0000256" key="1">
    <source>
        <dbReference type="SAM" id="MobiDB-lite"/>
    </source>
</evidence>
<name>A0A251V1J5_HELAN</name>
<dbReference type="Proteomes" id="UP000215914">
    <property type="component" value="Chromosome 4"/>
</dbReference>
<keyword evidence="4" id="KW-1185">Reference proteome</keyword>
<feature type="region of interest" description="Disordered" evidence="1">
    <location>
        <begin position="81"/>
        <end position="103"/>
    </location>
</feature>
<proteinExistence type="predicted"/>
<evidence type="ECO:0000313" key="4">
    <source>
        <dbReference type="Proteomes" id="UP000215914"/>
    </source>
</evidence>
<dbReference type="Gramene" id="mRNA:HanXRQr2_Chr04g0180731">
    <property type="protein sequence ID" value="mRNA:HanXRQr2_Chr04g0180731"/>
    <property type="gene ID" value="HanXRQr2_Chr04g0180731"/>
</dbReference>
<feature type="compositionally biased region" description="Basic and acidic residues" evidence="1">
    <location>
        <begin position="81"/>
        <end position="95"/>
    </location>
</feature>
<dbReference type="AlphaFoldDB" id="A0A251V1J5"/>
<reference evidence="2 4" key="1">
    <citation type="journal article" date="2017" name="Nature">
        <title>The sunflower genome provides insights into oil metabolism, flowering and Asterid evolution.</title>
        <authorList>
            <person name="Badouin H."/>
            <person name="Gouzy J."/>
            <person name="Grassa C.J."/>
            <person name="Murat F."/>
            <person name="Staton S.E."/>
            <person name="Cottret L."/>
            <person name="Lelandais-Briere C."/>
            <person name="Owens G.L."/>
            <person name="Carrere S."/>
            <person name="Mayjonade B."/>
            <person name="Legrand L."/>
            <person name="Gill N."/>
            <person name="Kane N.C."/>
            <person name="Bowers J.E."/>
            <person name="Hubner S."/>
            <person name="Bellec A."/>
            <person name="Berard A."/>
            <person name="Berges H."/>
            <person name="Blanchet N."/>
            <person name="Boniface M.C."/>
            <person name="Brunel D."/>
            <person name="Catrice O."/>
            <person name="Chaidir N."/>
            <person name="Claudel C."/>
            <person name="Donnadieu C."/>
            <person name="Faraut T."/>
            <person name="Fievet G."/>
            <person name="Helmstetter N."/>
            <person name="King M."/>
            <person name="Knapp S.J."/>
            <person name="Lai Z."/>
            <person name="Le Paslier M.C."/>
            <person name="Lippi Y."/>
            <person name="Lorenzon L."/>
            <person name="Mandel J.R."/>
            <person name="Marage G."/>
            <person name="Marchand G."/>
            <person name="Marquand E."/>
            <person name="Bret-Mestries E."/>
            <person name="Morien E."/>
            <person name="Nambeesan S."/>
            <person name="Nguyen T."/>
            <person name="Pegot-Espagnet P."/>
            <person name="Pouilly N."/>
            <person name="Raftis F."/>
            <person name="Sallet E."/>
            <person name="Schiex T."/>
            <person name="Thomas J."/>
            <person name="Vandecasteele C."/>
            <person name="Vares D."/>
            <person name="Vear F."/>
            <person name="Vautrin S."/>
            <person name="Crespi M."/>
            <person name="Mangin B."/>
            <person name="Burke J.M."/>
            <person name="Salse J."/>
            <person name="Munos S."/>
            <person name="Vincourt P."/>
            <person name="Rieseberg L.H."/>
            <person name="Langlade N.B."/>
        </authorList>
    </citation>
    <scope>NUCLEOTIDE SEQUENCE [LARGE SCALE GENOMIC DNA]</scope>
    <source>
        <strain evidence="4">cv. SF193</strain>
        <tissue evidence="2">Leaves</tissue>
    </source>
</reference>
<reference evidence="3" key="2">
    <citation type="submission" date="2017-02" db="EMBL/GenBank/DDBJ databases">
        <title>Sunflower complete genome.</title>
        <authorList>
            <person name="Langlade N."/>
            <person name="Munos S."/>
        </authorList>
    </citation>
    <scope>NUCLEOTIDE SEQUENCE [LARGE SCALE GENOMIC DNA]</scope>
    <source>
        <tissue evidence="3">Leaves</tissue>
    </source>
</reference>
<dbReference type="EMBL" id="CM007893">
    <property type="protein sequence ID" value="OTG28986.1"/>
    <property type="molecule type" value="Genomic_DNA"/>
</dbReference>
<dbReference type="EMBL" id="MNCJ02000319">
    <property type="protein sequence ID" value="KAF5811377.1"/>
    <property type="molecule type" value="Genomic_DNA"/>
</dbReference>
<protein>
    <submittedName>
        <fullName evidence="3">Uncharacterized protein</fullName>
    </submittedName>
</protein>
<evidence type="ECO:0000313" key="3">
    <source>
        <dbReference type="EMBL" id="OTG28986.1"/>
    </source>
</evidence>
<reference evidence="2" key="3">
    <citation type="submission" date="2020-06" db="EMBL/GenBank/DDBJ databases">
        <title>Helianthus annuus Genome sequencing and assembly Release 2.</title>
        <authorList>
            <person name="Gouzy J."/>
            <person name="Langlade N."/>
            <person name="Munos S."/>
        </authorList>
    </citation>
    <scope>NUCLEOTIDE SEQUENCE</scope>
    <source>
        <tissue evidence="2">Leaves</tissue>
    </source>
</reference>
<sequence>MFETYERYKYRVPPHQIHTFIIISTPHFSQPPSHTRYCQNNIEPPPSIGEDPLLTRIVVGVNRTSRSRTKDRPEIYRGCRRVEARRRTSRGRENSSRTTVPVPSLRVISCKSLG</sequence>
<organism evidence="3 4">
    <name type="scientific">Helianthus annuus</name>
    <name type="common">Common sunflower</name>
    <dbReference type="NCBI Taxonomy" id="4232"/>
    <lineage>
        <taxon>Eukaryota</taxon>
        <taxon>Viridiplantae</taxon>
        <taxon>Streptophyta</taxon>
        <taxon>Embryophyta</taxon>
        <taxon>Tracheophyta</taxon>
        <taxon>Spermatophyta</taxon>
        <taxon>Magnoliopsida</taxon>
        <taxon>eudicotyledons</taxon>
        <taxon>Gunneridae</taxon>
        <taxon>Pentapetalae</taxon>
        <taxon>asterids</taxon>
        <taxon>campanulids</taxon>
        <taxon>Asterales</taxon>
        <taxon>Asteraceae</taxon>
        <taxon>Asteroideae</taxon>
        <taxon>Heliantheae alliance</taxon>
        <taxon>Heliantheae</taxon>
        <taxon>Helianthus</taxon>
    </lineage>
</organism>
<accession>A0A251V1J5</accession>